<gene>
    <name evidence="1" type="ORF">Q5H92_14565</name>
</gene>
<evidence type="ECO:0000313" key="2">
    <source>
        <dbReference type="Proteomes" id="UP001167796"/>
    </source>
</evidence>
<dbReference type="RefSeq" id="WP_305012267.1">
    <property type="nucleotide sequence ID" value="NZ_JAUQSX010000007.1"/>
</dbReference>
<protein>
    <submittedName>
        <fullName evidence="1">Uncharacterized protein</fullName>
    </submittedName>
</protein>
<sequence length="94" mass="11330">MPKTFTEDQFRAVIQHTWNVWNGSYLAPGELDRFIDQQVKDFHTPPQTKEYWLEQAHHRFEAANYHSEFHMVKEAVEYMSEEKAIEYLKQVQTP</sequence>
<proteinExistence type="predicted"/>
<reference evidence="1" key="1">
    <citation type="submission" date="2023-07" db="EMBL/GenBank/DDBJ databases">
        <authorList>
            <person name="Kim M.K."/>
        </authorList>
    </citation>
    <scope>NUCLEOTIDE SEQUENCE</scope>
    <source>
        <strain evidence="1">M29</strain>
    </source>
</reference>
<organism evidence="1 2">
    <name type="scientific">Hymenobacter mellowenesis</name>
    <dbReference type="NCBI Taxonomy" id="3063995"/>
    <lineage>
        <taxon>Bacteria</taxon>
        <taxon>Pseudomonadati</taxon>
        <taxon>Bacteroidota</taxon>
        <taxon>Cytophagia</taxon>
        <taxon>Cytophagales</taxon>
        <taxon>Hymenobacteraceae</taxon>
        <taxon>Hymenobacter</taxon>
    </lineage>
</organism>
<evidence type="ECO:0000313" key="1">
    <source>
        <dbReference type="EMBL" id="MDO7847590.1"/>
    </source>
</evidence>
<comment type="caution">
    <text evidence="1">The sequence shown here is derived from an EMBL/GenBank/DDBJ whole genome shotgun (WGS) entry which is preliminary data.</text>
</comment>
<keyword evidence="2" id="KW-1185">Reference proteome</keyword>
<accession>A0ABT9ACM0</accession>
<dbReference type="EMBL" id="JAUQSX010000007">
    <property type="protein sequence ID" value="MDO7847590.1"/>
    <property type="molecule type" value="Genomic_DNA"/>
</dbReference>
<dbReference type="Proteomes" id="UP001167796">
    <property type="component" value="Unassembled WGS sequence"/>
</dbReference>
<name>A0ABT9ACM0_9BACT</name>